<reference evidence="1" key="1">
    <citation type="submission" date="2022-07" db="EMBL/GenBank/DDBJ databases">
        <title>Phylogenomic reconstructions and comparative analyses of Kickxellomycotina fungi.</title>
        <authorList>
            <person name="Reynolds N.K."/>
            <person name="Stajich J.E."/>
            <person name="Barry K."/>
            <person name="Grigoriev I.V."/>
            <person name="Crous P."/>
            <person name="Smith M.E."/>
        </authorList>
    </citation>
    <scope>NUCLEOTIDE SEQUENCE</scope>
    <source>
        <strain evidence="1">NRRL 3115</strain>
    </source>
</reference>
<protein>
    <submittedName>
        <fullName evidence="1">Uncharacterized protein</fullName>
    </submittedName>
</protein>
<evidence type="ECO:0000313" key="2">
    <source>
        <dbReference type="Proteomes" id="UP001151518"/>
    </source>
</evidence>
<accession>A0A9W8GCQ6</accession>
<sequence>MTNTFTYVKESYVFNKRTFIYPGQLESSAQAAELEPVWTVQVHDREASICNNRRGPIIMTAVMEGARKDLAQFSYHGKMTNGGFDGTRSTWAFIDFDGKRYDWVASMMQDCWKLEDSDGKMVAQYIGMSRDMKVKGTVAFHTKVSESLIALIHLSARLLKYSDSVSH</sequence>
<dbReference type="EMBL" id="JANBTW010000011">
    <property type="protein sequence ID" value="KAJ2679562.1"/>
    <property type="molecule type" value="Genomic_DNA"/>
</dbReference>
<evidence type="ECO:0000313" key="1">
    <source>
        <dbReference type="EMBL" id="KAJ2679562.1"/>
    </source>
</evidence>
<proteinExistence type="predicted"/>
<comment type="caution">
    <text evidence="1">The sequence shown here is derived from an EMBL/GenBank/DDBJ whole genome shotgun (WGS) entry which is preliminary data.</text>
</comment>
<gene>
    <name evidence="1" type="ORF">GGI25_001485</name>
</gene>
<dbReference type="AlphaFoldDB" id="A0A9W8GCQ6"/>
<organism evidence="1 2">
    <name type="scientific">Coemansia spiralis</name>
    <dbReference type="NCBI Taxonomy" id="417178"/>
    <lineage>
        <taxon>Eukaryota</taxon>
        <taxon>Fungi</taxon>
        <taxon>Fungi incertae sedis</taxon>
        <taxon>Zoopagomycota</taxon>
        <taxon>Kickxellomycotina</taxon>
        <taxon>Kickxellomycetes</taxon>
        <taxon>Kickxellales</taxon>
        <taxon>Kickxellaceae</taxon>
        <taxon>Coemansia</taxon>
    </lineage>
</organism>
<dbReference type="OrthoDB" id="5524801at2759"/>
<name>A0A9W8GCQ6_9FUNG</name>
<dbReference type="Proteomes" id="UP001151518">
    <property type="component" value="Unassembled WGS sequence"/>
</dbReference>